<evidence type="ECO:0000256" key="7">
    <source>
        <dbReference type="HAMAP-Rule" id="MF_02090"/>
    </source>
</evidence>
<feature type="binding site" evidence="7">
    <location>
        <begin position="292"/>
        <end position="299"/>
    </location>
    <ligand>
        <name>ATP</name>
        <dbReference type="ChEBI" id="CHEBI:30616"/>
    </ligand>
</feature>
<sequence length="545" mass="58923">MSQSLRIALAQFDFPVGDVDGNASRIIELMHEARDEYGADVVLFPELAISGYPPEDLLMRPGFLRSCEQALARVAAEAQGIVAVVGWPQSAGAVVYNAASVLREGAIASTYRKRELPNYAVFDERRYFDVDPDGGNCVFEVNGVQLGLVICEDLWFPEPLAATAKAGAELVLVPNASPYERGKHAQRDALLAERSRDTGVAIAYVNTVGGQDAVVFDGASVVADGDGTVHPAAVAFSEEMLVVEYNVAARSFMPLHWIDDGDESMDALAWRAVTRGIQDYCGKNGFSKVWLGLSGGIDSALVLAMAVDALGAENVTAVSMPSRYTADLSNDLAVEQCRALGVKLETVPIEPAFQGLMQSLSAMFEGQAADVTEENLQSRSRGVILMALSNKFGGLLLTTGNKSEYAVGYATIYGDMCGGYAPLKDLYKTEVYGLSKWRNTVGGAPVIPPAVIARAPSAELRDNQTDQDSLPAYDVLDGILYRYIDQEQSREDIVGAGYAPEIVDRVLKLVRISEWKRHQAAPGPKVSRRAFGRERRYPISNGYRG</sequence>
<dbReference type="EC" id="6.3.5.1" evidence="7 8"/>
<dbReference type="RefSeq" id="WP_057629768.1">
    <property type="nucleotide sequence ID" value="NZ_LDJJ01000056.1"/>
</dbReference>
<dbReference type="EMBL" id="LDJJ01000056">
    <property type="protein sequence ID" value="KRG65304.1"/>
    <property type="molecule type" value="Genomic_DNA"/>
</dbReference>
<dbReference type="OrthoDB" id="9760188at2"/>
<feature type="binding site" evidence="7">
    <location>
        <position position="404"/>
    </location>
    <ligand>
        <name>deamido-NAD(+)</name>
        <dbReference type="ChEBI" id="CHEBI:58437"/>
        <note>ligand shared between two neighboring subunits</note>
    </ligand>
</feature>
<dbReference type="PIRSF" id="PIRSF006630">
    <property type="entry name" value="NADS_GAT"/>
    <property type="match status" value="1"/>
</dbReference>
<keyword evidence="13" id="KW-1185">Reference proteome</keyword>
<dbReference type="GO" id="GO:0008795">
    <property type="term" value="F:NAD+ synthase activity"/>
    <property type="evidence" value="ECO:0007669"/>
    <property type="project" value="UniProtKB-UniRule"/>
</dbReference>
<dbReference type="Pfam" id="PF00795">
    <property type="entry name" value="CN_hydrolase"/>
    <property type="match status" value="1"/>
</dbReference>
<dbReference type="InterPro" id="IPR022310">
    <property type="entry name" value="NAD/GMP_synthase"/>
</dbReference>
<dbReference type="PROSITE" id="PS00920">
    <property type="entry name" value="NITRIL_CHT_1"/>
    <property type="match status" value="1"/>
</dbReference>
<dbReference type="Pfam" id="PF02540">
    <property type="entry name" value="NAD_synthase"/>
    <property type="match status" value="1"/>
</dbReference>
<proteinExistence type="inferred from homology"/>
<dbReference type="GO" id="GO:0003952">
    <property type="term" value="F:NAD+ synthase (glutamine-hydrolyzing) activity"/>
    <property type="evidence" value="ECO:0007669"/>
    <property type="project" value="UniProtKB-UniRule"/>
</dbReference>
<gene>
    <name evidence="7" type="primary">nadE</name>
    <name evidence="12" type="ORF">ABB27_15955</name>
</gene>
<keyword evidence="4 7" id="KW-0547">Nucleotide-binding</keyword>
<evidence type="ECO:0000256" key="4">
    <source>
        <dbReference type="ARBA" id="ARBA00022741"/>
    </source>
</evidence>
<evidence type="ECO:0000256" key="9">
    <source>
        <dbReference type="PROSITE-ProRule" id="PRU10139"/>
    </source>
</evidence>
<evidence type="ECO:0000313" key="12">
    <source>
        <dbReference type="EMBL" id="KRG65304.1"/>
    </source>
</evidence>
<dbReference type="InterPro" id="IPR014445">
    <property type="entry name" value="Gln-dep_NAD_synthase"/>
</dbReference>
<feature type="binding site" evidence="7">
    <location>
        <position position="177"/>
    </location>
    <ligand>
        <name>L-glutamine</name>
        <dbReference type="ChEBI" id="CHEBI:58359"/>
    </ligand>
</feature>
<dbReference type="GO" id="GO:0000257">
    <property type="term" value="F:nitrilase activity"/>
    <property type="evidence" value="ECO:0007669"/>
    <property type="project" value="UniProtKB-ARBA"/>
</dbReference>
<evidence type="ECO:0000256" key="2">
    <source>
        <dbReference type="ARBA" id="ARBA00007145"/>
    </source>
</evidence>
<reference evidence="12 13" key="1">
    <citation type="submission" date="2015-05" db="EMBL/GenBank/DDBJ databases">
        <title>Genome sequencing and analysis of members of genus Stenotrophomonas.</title>
        <authorList>
            <person name="Patil P.P."/>
            <person name="Midha S."/>
            <person name="Patil P.B."/>
        </authorList>
    </citation>
    <scope>NUCLEOTIDE SEQUENCE [LARGE SCALE GENOMIC DNA]</scope>
    <source>
        <strain evidence="12 13">DSM 18941</strain>
    </source>
</reference>
<evidence type="ECO:0000256" key="6">
    <source>
        <dbReference type="ARBA" id="ARBA00023027"/>
    </source>
</evidence>
<protein>
    <recommendedName>
        <fullName evidence="7 8">Glutamine-dependent NAD(+) synthetase</fullName>
        <ecNumber evidence="7 8">6.3.5.1</ecNumber>
    </recommendedName>
    <alternativeName>
        <fullName evidence="7 8">NAD(+) synthase [glutamine-hydrolyzing]</fullName>
    </alternativeName>
</protein>
<dbReference type="PANTHER" id="PTHR23090">
    <property type="entry name" value="NH 3 /GLUTAMINE-DEPENDENT NAD + SYNTHETASE"/>
    <property type="match status" value="1"/>
</dbReference>
<dbReference type="UniPathway" id="UPA00253">
    <property type="reaction ID" value="UER00334"/>
</dbReference>
<evidence type="ECO:0000256" key="1">
    <source>
        <dbReference type="ARBA" id="ARBA00005188"/>
    </source>
</evidence>
<dbReference type="InterPro" id="IPR036526">
    <property type="entry name" value="C-N_Hydrolase_sf"/>
</dbReference>
<keyword evidence="3 7" id="KW-0436">Ligase</keyword>
<evidence type="ECO:0000256" key="5">
    <source>
        <dbReference type="ARBA" id="ARBA00022840"/>
    </source>
</evidence>
<comment type="caution">
    <text evidence="12">The sequence shown here is derived from an EMBL/GenBank/DDBJ whole genome shotgun (WGS) entry which is preliminary data.</text>
</comment>
<dbReference type="CDD" id="cd00553">
    <property type="entry name" value="NAD_synthase"/>
    <property type="match status" value="1"/>
</dbReference>
<feature type="binding site" evidence="7">
    <location>
        <position position="516"/>
    </location>
    <ligand>
        <name>deamido-NAD(+)</name>
        <dbReference type="ChEBI" id="CHEBI:58437"/>
        <note>ligand shared between two neighboring subunits</note>
    </ligand>
</feature>
<keyword evidence="6 7" id="KW-0520">NAD</keyword>
<evidence type="ECO:0000256" key="8">
    <source>
        <dbReference type="PIRNR" id="PIRNR006630"/>
    </source>
</evidence>
<dbReference type="GO" id="GO:0005524">
    <property type="term" value="F:ATP binding"/>
    <property type="evidence" value="ECO:0007669"/>
    <property type="project" value="UniProtKB-UniRule"/>
</dbReference>
<comment type="caution">
    <text evidence="7">Lacks conserved residue(s) required for the propagation of feature annotation.</text>
</comment>
<dbReference type="AlphaFoldDB" id="A0A0R0CK51"/>
<dbReference type="SUPFAM" id="SSF52402">
    <property type="entry name" value="Adenine nucleotide alpha hydrolases-like"/>
    <property type="match status" value="1"/>
</dbReference>
<feature type="active site" description="Nucleophile; for glutaminase activity" evidence="7">
    <location>
        <position position="151"/>
    </location>
</feature>
<evidence type="ECO:0000256" key="10">
    <source>
        <dbReference type="RuleBase" id="RU003811"/>
    </source>
</evidence>
<feature type="active site" description="Proton acceptor" evidence="9">
    <location>
        <position position="46"/>
    </location>
</feature>
<dbReference type="GO" id="GO:0005737">
    <property type="term" value="C:cytoplasm"/>
    <property type="evidence" value="ECO:0007669"/>
    <property type="project" value="InterPro"/>
</dbReference>
<dbReference type="Gene3D" id="3.40.50.620">
    <property type="entry name" value="HUPs"/>
    <property type="match status" value="1"/>
</dbReference>
<feature type="binding site" evidence="7">
    <location>
        <position position="399"/>
    </location>
    <ligand>
        <name>ATP</name>
        <dbReference type="ChEBI" id="CHEBI:30616"/>
    </ligand>
</feature>
<comment type="catalytic activity">
    <reaction evidence="7 8">
        <text>deamido-NAD(+) + L-glutamine + ATP + H2O = L-glutamate + AMP + diphosphate + NAD(+) + H(+)</text>
        <dbReference type="Rhea" id="RHEA:24384"/>
        <dbReference type="ChEBI" id="CHEBI:15377"/>
        <dbReference type="ChEBI" id="CHEBI:15378"/>
        <dbReference type="ChEBI" id="CHEBI:29985"/>
        <dbReference type="ChEBI" id="CHEBI:30616"/>
        <dbReference type="ChEBI" id="CHEBI:33019"/>
        <dbReference type="ChEBI" id="CHEBI:57540"/>
        <dbReference type="ChEBI" id="CHEBI:58359"/>
        <dbReference type="ChEBI" id="CHEBI:58437"/>
        <dbReference type="ChEBI" id="CHEBI:456215"/>
        <dbReference type="EC" id="6.3.5.1"/>
    </reaction>
</comment>
<dbReference type="InterPro" id="IPR003010">
    <property type="entry name" value="C-N_Hydrolase"/>
</dbReference>
<dbReference type="HAMAP" id="MF_02090">
    <property type="entry name" value="NadE_glutamine_dep"/>
    <property type="match status" value="1"/>
</dbReference>
<comment type="pathway">
    <text evidence="1 7 8">Cofactor biosynthesis; NAD(+) biosynthesis; NAD(+) from deamido-NAD(+) (L-Gln route): step 1/1.</text>
</comment>
<dbReference type="InterPro" id="IPR003694">
    <property type="entry name" value="NAD_synthase"/>
</dbReference>
<comment type="similarity">
    <text evidence="2 7 8">In the C-terminal section; belongs to the NAD synthetase family.</text>
</comment>
<feature type="binding site" evidence="7">
    <location>
        <position position="183"/>
    </location>
    <ligand>
        <name>L-glutamine</name>
        <dbReference type="ChEBI" id="CHEBI:58359"/>
    </ligand>
</feature>
<dbReference type="NCBIfam" id="NF010588">
    <property type="entry name" value="PRK13981.1"/>
    <property type="match status" value="1"/>
</dbReference>
<dbReference type="CDD" id="cd07570">
    <property type="entry name" value="GAT_Gln-NAD-synth"/>
    <property type="match status" value="1"/>
</dbReference>
<feature type="active site" description="Proton acceptor; for glutaminase activity" evidence="7">
    <location>
        <position position="46"/>
    </location>
</feature>
<dbReference type="GO" id="GO:0009435">
    <property type="term" value="P:NAD+ biosynthetic process"/>
    <property type="evidence" value="ECO:0007669"/>
    <property type="project" value="UniProtKB-UniRule"/>
</dbReference>
<feature type="active site" description="For glutaminase activity" evidence="7">
    <location>
        <position position="113"/>
    </location>
</feature>
<dbReference type="Gene3D" id="3.60.110.10">
    <property type="entry name" value="Carbon-nitrogen hydrolase"/>
    <property type="match status" value="1"/>
</dbReference>
<organism evidence="12 13">
    <name type="scientific">Stenotrophomonas terrae</name>
    <dbReference type="NCBI Taxonomy" id="405446"/>
    <lineage>
        <taxon>Bacteria</taxon>
        <taxon>Pseudomonadati</taxon>
        <taxon>Pseudomonadota</taxon>
        <taxon>Gammaproteobacteria</taxon>
        <taxon>Lysobacterales</taxon>
        <taxon>Lysobacteraceae</taxon>
        <taxon>Stenotrophomonas</taxon>
    </lineage>
</organism>
<dbReference type="GO" id="GO:0004359">
    <property type="term" value="F:glutaminase activity"/>
    <property type="evidence" value="ECO:0007669"/>
    <property type="project" value="InterPro"/>
</dbReference>
<dbReference type="InterPro" id="IPR000132">
    <property type="entry name" value="Nitrilase/CN_hydratase_CS"/>
</dbReference>
<evidence type="ECO:0000259" key="11">
    <source>
        <dbReference type="PROSITE" id="PS50263"/>
    </source>
</evidence>
<dbReference type="SUPFAM" id="SSF56317">
    <property type="entry name" value="Carbon-nitrogen hydrolase"/>
    <property type="match status" value="1"/>
</dbReference>
<accession>A0A0R0CK51</accession>
<dbReference type="PANTHER" id="PTHR23090:SF9">
    <property type="entry name" value="GLUTAMINE-DEPENDENT NAD(+) SYNTHETASE"/>
    <property type="match status" value="1"/>
</dbReference>
<dbReference type="InterPro" id="IPR014729">
    <property type="entry name" value="Rossmann-like_a/b/a_fold"/>
</dbReference>
<evidence type="ECO:0000256" key="3">
    <source>
        <dbReference type="ARBA" id="ARBA00022598"/>
    </source>
</evidence>
<dbReference type="PROSITE" id="PS50263">
    <property type="entry name" value="CN_HYDROLASE"/>
    <property type="match status" value="1"/>
</dbReference>
<evidence type="ECO:0000313" key="13">
    <source>
        <dbReference type="Proteomes" id="UP000051863"/>
    </source>
</evidence>
<name>A0A0R0CK51_9GAMM</name>
<dbReference type="FunFam" id="3.40.50.620:FF:000106">
    <property type="entry name" value="Glutamine-dependent NAD(+) synthetase"/>
    <property type="match status" value="1"/>
</dbReference>
<feature type="binding site" evidence="7">
    <location>
        <position position="375"/>
    </location>
    <ligand>
        <name>deamido-NAD(+)</name>
        <dbReference type="ChEBI" id="CHEBI:58437"/>
        <note>ligand shared between two neighboring subunits</note>
    </ligand>
</feature>
<keyword evidence="5 7" id="KW-0067">ATP-binding</keyword>
<comment type="function">
    <text evidence="7">Catalyzes the ATP-dependent amidation of deamido-NAD to form NAD. Uses L-glutamine as a nitrogen source.</text>
</comment>
<feature type="binding site" evidence="7">
    <location>
        <position position="119"/>
    </location>
    <ligand>
        <name>L-glutamine</name>
        <dbReference type="ChEBI" id="CHEBI:58359"/>
    </ligand>
</feature>
<feature type="domain" description="CN hydrolase" evidence="11">
    <location>
        <begin position="5"/>
        <end position="247"/>
    </location>
</feature>
<comment type="similarity">
    <text evidence="10">Belongs to the NAD synthetase family.</text>
</comment>
<dbReference type="NCBIfam" id="TIGR00552">
    <property type="entry name" value="nadE"/>
    <property type="match status" value="1"/>
</dbReference>
<dbReference type="Proteomes" id="UP000051863">
    <property type="component" value="Unassembled WGS sequence"/>
</dbReference>
<dbReference type="PATRIC" id="fig|405446.3.peg.2948"/>